<dbReference type="GO" id="GO:0005262">
    <property type="term" value="F:calcium channel activity"/>
    <property type="evidence" value="ECO:0007669"/>
    <property type="project" value="TreeGrafter"/>
</dbReference>
<sequence length="3518" mass="384480">MAPLRRRLISAVAPLFITIFLLIDTQQSSAQLSFSDTISLSPSTRLPVSMSASNLERLFYSISPIISIKATTTSSLYSLTQVVETAASAILDLTSSVSALSSIQALIDTTSVAQNLTTSASAINSSQAVTNTTSPVQNVTPTISEISSSQTAINTVSTVHYVTPTISAISSSQTASNTVSTVHYVTPTISEISSSQTAINTVSTVHYVTPTISEISSSQTAINTVSTVHYVTPTISEISSSQTAINTVSTVHYVTPTISAISSSQTASNTVSTAHYVTPTISAISSSQTASNTVSTAHYVTPTISAISSSQTAINTVSTVHYVTPTISEISSRQTAINTVSTVHYVTPTISEISSSQTAINTVSTVHYVTPTISAISSSQTAINTVSTVHYVTPSVSAINSTQAVINTTSAVQNVTPSVSAINSTQAVINTTSAVQNVTPTVSAINSTQAVINTTSAVQNVTPTVSAINSTQAVINTTSAVQNVTPTVSAINSTQAVINTTSAVQNVTPTVSAINSTQAVINTTSAVQNVTPTVSAINSTQAVINTTSAVQNVTPTVSAINSTQAVINTTSAVQNVTPSVSAINSTQAVINTTSAVQNVTPSVSAINSTQAVINTTSAVQNVTPTVSAINSTQAVINTTSAVQNVTPTVSAINSTQAVINTTSAVQNVTPTVSAINSTQAVINTTSAVQNVTPSVSAINSSQAVINTTSTFHYVTPTGSAINSTQAVINTTSPFHYVTPTVSAINSSQAVINTTSAVPNPGCHQHYFTFPNVTPTVSAINSSQAVINTTSAVPNVTPTVSAINSSQAVINTTSPFHYVTPTVSAINSSQAVINTTSAVPNVTPTVSAINSSQAVINTISPFHYVTPTVSAINSSQAVINTTSAVPNVTPTVSAINSSQAVINTISPFHYVTPTVSAINSSQAVINTTSAPQSAAPTVFAANSSQPVVNATSAPQLVTPSFSAFDATPASNSVADMINSTRAPTPSVSADNVTHSLTTAVPYVTRSSSPNNSAHAINTLAATNYSSQVLASSSSYTQVFISTSSHLLEGSASQSMTVQDITSLTLKKSDHSSMTYILPASTATIAAISSTIFPPTPLTTPPKTASAPFQLSFRLVDIPFDLQYNNASSSQYKSFVAFIEGQLITVFAKFVTAAHVIFIRSGSVEVSVALTIRDGDALLLERELEKRNRTGFLGDYLWIASFWGSQGSRNATIVQHLEPNYNLSSKNVFKAMVQSNLVISDLSCLPPEVQLQNLPSFNNKGPAVAILRSNDFIVQGNVLNASCNSSNTLLFKWFLTSYNSVNKSGETKIKGTTLLDVTGTQWNLPKRTLDYGAYYLDFRAAFKSNPKMFGSTLGFFTIVKSPLRAEISGGNTVTRGKGKTITLNGSLSQDPDVEPGNITSMKFTWLCKKRHESFPNLSVSIPVVSPIPGPRQGGGGGGGCFGTGVGRLSLNTAVVDLPTSAMNVGEFYDIKLIVQKDTRYDDFVQEIKIVNGNPPEVTIRCIINCGKTTTNARIGLTTTCVGDACKSAKYQWLLVSLHSPTNEETAVTLTRNMTETELNLPGIIIKKDALAGDVTYRLKVNVTQAHGPPGISSYQFRTNAPPKGGQCTVKPLNGSALKTSFNIKCSDWTDSETPLTYEFHYKTGGGLYTVVSYGSEDHVETVLPQGPKANNFIIEFSVTIKDKLFAETTVHMDIIVEPPPVNESLSDLALGNSSAFTKLVQSGNVRRATQLANAVLQTAQESQIIAKEEETEIKSFIVKEVSNVEVGNLQALTQVTSVIARATLEPDQVTVDTQDIALRSLSSLTSLLRNKTREDYSSESTLVEQGGENLLLSLGNVLNSAAQKASVIGGKILPKNVRNKSEGVSVAAEKLIDEVGTTLLSRMVVDQEPHKIKTSSLDMVLNRLSPRSLKTNQEYVEDDVGFKLPFEAITDKKAKDTQFVDFLMTLSAFNPFTWDATSASLKSHVLSLVLKDQDGKLLKVENSEKEVELKIKRDQKKEPIDAKESFFAKPSDNAKMQYHKIDLPVATGNALRLRIKPTGSTVFKVFVRHGQRPTVTEYDAEREVGLPDGTCSSNLQKSCDDAAYNFLLVDSVLRKPGSYYIGILYDKSEQERIRKRKRRSCFGKRRWKRSCVEFKELPKPENITLIPVYDPKTDANYSMNVEEEKCLFWNRKADKWQSDGCKVGSNSTSTSLQCLCNHLTSFGGGILVMPNRLDFDVVFTELTRIHETGNVAVLCTIIAALLLYFLVCVFARRADKKDRAKIGPPLYLNSTLEEGFQYQLTIVTGVWKNSGTDANVTIVIHGSDTESQPIILNRDMMESRRILARGNEDQFVIHLPAALGEVQYVRLWHDNSGKTASWFLSYLTIKDLQTESTLTFPCNTWFALEKGDGRIDRLLSPISYEETQTFMYSLNSRGSQSFSEGHMWLSVLTKPPKSKFTRVQRTTCCLCLLMSAMLVNALFYKPDQDADPKIQIGPLKFSWRQVVVGLQSALIVTPVNLLIVAIFKNTADKRSNKVMPSTSKGKRASVKSTVPVVSCWGGATETKHETEEKECCSPQGKTSFWTRTIQRAKLMIKNFLFPHYFLYVAWFLSFLTVASSATFTFFFSLQWGKDISNEWLSSVLVSFTEDLFVLQPIKIVFIMLIMAYFFGFKSESEKVDISIQSEHASCVSATGDASQSMKVQPPHEEEIEQARRYRVKEAKMFSFGRELSLYLLFLTLLAIACYGNRSYHGYLITKNLQETYVNFSMGSKSNLYSTEGDYQLPALTVRISQLAKLREVLMTKLVILTKQGQIGKKKLAVRTELTRSICGEATDPSYYWKWLRGQFVNGIYANEWYNGKIATKQEYINNKKSILLGMPRLRQMRIKKDACKVPEVVRASIQHCYDYYSIDEEEKNPHNLPGWEPFRGSSNWANFSDLCPAPWNYVPQEKLHGSPSWGFFDIYSGGGYVADLGYNKTTASPLIANLQKYGWIDRQTRAVVLEFVVYNGNTGYLSISSFYYEILPIGCGHPFAIIDTFPLTSTQTGFYEFFLICQLLFIILVILFVFREAYAIYQLRCTYFRDPWNFVELFQIMFSFLVVIFYVVKSKAVLNSTIKVKDNPFVSVSFRDAVLWNDAENVMLAITVFITTVKMLRMIRFNQHIRILMSSFRESGGLLLSYSIIFIIIFLAYAQLGMLILGSHMREYSSFSNALVTEFLMCLGSKMSLQDLTRVNRVLGPLFGFSFAMLNAFIFVNFFVAILNDTHASVKQNIDKHSEEYEMADFILDRLQEFLGFRKNPRYDSSSETEDDKQEPEITGMSKTAFSSIVFQSHQLRRRARKIQLRNAVKSKENKRKKEKRHKNRLKEERADSSDFNQTATEEERHHSKSTDTGIASLFPINETTVLSRLGTLTSQVARDDVSEDIEMLSLIRLIRYMEDLEKEEEEATDVGDAMSEKEAQRDDIEVVSYVTTPNPSPSACPNTCDDISSHSVSSEELNEETTQLLRQLNDGRQLPEHLTGKRTLQNLRVALRKQSITNLASRPQWRN</sequence>
<dbReference type="InterPro" id="IPR000082">
    <property type="entry name" value="SEA_dom"/>
</dbReference>
<dbReference type="SUPFAM" id="SSF49723">
    <property type="entry name" value="Lipase/lipooxygenase domain (PLAT/LH2 domain)"/>
    <property type="match status" value="1"/>
</dbReference>
<dbReference type="PANTHER" id="PTHR10877">
    <property type="entry name" value="POLYCYSTIN FAMILY MEMBER"/>
    <property type="match status" value="1"/>
</dbReference>
<dbReference type="PROSITE" id="PS51111">
    <property type="entry name" value="REJ"/>
    <property type="match status" value="1"/>
</dbReference>
<comment type="subcellular location">
    <subcellularLocation>
        <location evidence="1">Membrane</location>
        <topology evidence="1">Multi-pass membrane protein</topology>
    </subcellularLocation>
</comment>
<dbReference type="InterPro" id="IPR001024">
    <property type="entry name" value="PLAT/LH2_dom"/>
</dbReference>
<dbReference type="FunFam" id="1.10.287.70:FF:000086">
    <property type="entry name" value="Polycystic kidney disease 2"/>
    <property type="match status" value="1"/>
</dbReference>
<reference evidence="14" key="2">
    <citation type="journal article" date="2023" name="Science">
        <title>Genomic signatures of disease resistance in endangered staghorn corals.</title>
        <authorList>
            <person name="Vollmer S.V."/>
            <person name="Selwyn J.D."/>
            <person name="Despard B.A."/>
            <person name="Roesel C.L."/>
        </authorList>
    </citation>
    <scope>NUCLEOTIDE SEQUENCE</scope>
    <source>
        <strain evidence="14">K2</strain>
    </source>
</reference>
<evidence type="ECO:0000256" key="1">
    <source>
        <dbReference type="ARBA" id="ARBA00004141"/>
    </source>
</evidence>
<dbReference type="PRINTS" id="PR00500">
    <property type="entry name" value="POLYCYSTIN1"/>
</dbReference>
<dbReference type="SMART" id="SM00308">
    <property type="entry name" value="LH2"/>
    <property type="match status" value="1"/>
</dbReference>
<feature type="transmembrane region" description="Helical" evidence="9">
    <location>
        <begin position="2441"/>
        <end position="2460"/>
    </location>
</feature>
<comment type="caution">
    <text evidence="14">The sequence shown here is derived from an EMBL/GenBank/DDBJ whole genome shotgun (WGS) entry which is preliminary data.</text>
</comment>
<dbReference type="InterPro" id="IPR046791">
    <property type="entry name" value="Polycystin_dom"/>
</dbReference>
<dbReference type="PANTHER" id="PTHR10877:SF150">
    <property type="entry name" value="REJ DOMAIN-CONTAINING PROTEIN"/>
    <property type="match status" value="1"/>
</dbReference>
<dbReference type="PROSITE" id="PS50095">
    <property type="entry name" value="PLAT"/>
    <property type="match status" value="1"/>
</dbReference>
<evidence type="ECO:0000259" key="11">
    <source>
        <dbReference type="PROSITE" id="PS50024"/>
    </source>
</evidence>
<feature type="signal peptide" evidence="10">
    <location>
        <begin position="1"/>
        <end position="30"/>
    </location>
</feature>
<feature type="transmembrane region" description="Helical" evidence="9">
    <location>
        <begin position="3060"/>
        <end position="3078"/>
    </location>
</feature>
<accession>A0AAD9R257</accession>
<evidence type="ECO:0000256" key="2">
    <source>
        <dbReference type="ARBA" id="ARBA00007200"/>
    </source>
</evidence>
<proteinExistence type="inferred from homology"/>
<dbReference type="InterPro" id="IPR013122">
    <property type="entry name" value="PKD1_2_channel"/>
</dbReference>
<feature type="transmembrane region" description="Helical" evidence="9">
    <location>
        <begin position="2480"/>
        <end position="2501"/>
    </location>
</feature>
<evidence type="ECO:0000256" key="6">
    <source>
        <dbReference type="ARBA" id="ARBA00023136"/>
    </source>
</evidence>
<evidence type="ECO:0000259" key="12">
    <source>
        <dbReference type="PROSITE" id="PS50095"/>
    </source>
</evidence>
<organism evidence="14 15">
    <name type="scientific">Acropora cervicornis</name>
    <name type="common">Staghorn coral</name>
    <dbReference type="NCBI Taxonomy" id="6130"/>
    <lineage>
        <taxon>Eukaryota</taxon>
        <taxon>Metazoa</taxon>
        <taxon>Cnidaria</taxon>
        <taxon>Anthozoa</taxon>
        <taxon>Hexacorallia</taxon>
        <taxon>Scleractinia</taxon>
        <taxon>Astrocoeniina</taxon>
        <taxon>Acroporidae</taxon>
        <taxon>Acropora</taxon>
    </lineage>
</organism>
<feature type="transmembrane region" description="Helical" evidence="9">
    <location>
        <begin position="2705"/>
        <end position="2723"/>
    </location>
</feature>
<keyword evidence="6 9" id="KW-0472">Membrane</keyword>
<keyword evidence="15" id="KW-1185">Reference proteome</keyword>
<dbReference type="SMART" id="SM00303">
    <property type="entry name" value="GPS"/>
    <property type="match status" value="1"/>
</dbReference>
<dbReference type="InterPro" id="IPR051223">
    <property type="entry name" value="Polycystin"/>
</dbReference>
<name>A0AAD9R257_ACRCE</name>
<dbReference type="InterPro" id="IPR000434">
    <property type="entry name" value="PC1"/>
</dbReference>
<dbReference type="Gene3D" id="2.60.60.20">
    <property type="entry name" value="PLAT/LH2 domain"/>
    <property type="match status" value="1"/>
</dbReference>
<evidence type="ECO:0000256" key="4">
    <source>
        <dbReference type="ARBA" id="ARBA00022729"/>
    </source>
</evidence>
<dbReference type="Pfam" id="PF20519">
    <property type="entry name" value="Polycystin_dom"/>
    <property type="match status" value="1"/>
</dbReference>
<feature type="transmembrane region" description="Helical" evidence="9">
    <location>
        <begin position="3112"/>
        <end position="3129"/>
    </location>
</feature>
<comment type="caution">
    <text evidence="7">Lacks conserved residue(s) required for the propagation of feature annotation.</text>
</comment>
<feature type="domain" description="SEA" evidence="11">
    <location>
        <begin position="1103"/>
        <end position="1217"/>
    </location>
</feature>
<feature type="domain" description="REJ" evidence="13">
    <location>
        <begin position="1242"/>
        <end position="1949"/>
    </location>
</feature>
<feature type="transmembrane region" description="Helical" evidence="9">
    <location>
        <begin position="3020"/>
        <end position="3040"/>
    </location>
</feature>
<feature type="transmembrane region" description="Helical" evidence="9">
    <location>
        <begin position="3149"/>
        <end position="3172"/>
    </location>
</feature>
<evidence type="ECO:0000256" key="8">
    <source>
        <dbReference type="SAM" id="MobiDB-lite"/>
    </source>
</evidence>
<evidence type="ECO:0000313" key="15">
    <source>
        <dbReference type="Proteomes" id="UP001249851"/>
    </source>
</evidence>
<keyword evidence="4 10" id="KW-0732">Signal</keyword>
<dbReference type="Pfam" id="PF01825">
    <property type="entry name" value="GPS"/>
    <property type="match status" value="1"/>
</dbReference>
<feature type="transmembrane region" description="Helical" evidence="9">
    <location>
        <begin position="3211"/>
        <end position="3233"/>
    </location>
</feature>
<feature type="transmembrane region" description="Helical" evidence="9">
    <location>
        <begin position="2578"/>
        <end position="2605"/>
    </location>
</feature>
<dbReference type="InterPro" id="IPR036392">
    <property type="entry name" value="PLAT/LH2_dom_sf"/>
</dbReference>
<dbReference type="EMBL" id="JARQWQ010000005">
    <property type="protein sequence ID" value="KAK2571762.1"/>
    <property type="molecule type" value="Genomic_DNA"/>
</dbReference>
<protein>
    <submittedName>
        <fullName evidence="14">Polycystic kidney disease protein 1-like 2</fullName>
    </submittedName>
</protein>
<evidence type="ECO:0000256" key="10">
    <source>
        <dbReference type="SAM" id="SignalP"/>
    </source>
</evidence>
<reference evidence="14" key="1">
    <citation type="journal article" date="2023" name="G3 (Bethesda)">
        <title>Whole genome assembly and annotation of the endangered Caribbean coral Acropora cervicornis.</title>
        <authorList>
            <person name="Selwyn J.D."/>
            <person name="Vollmer S.V."/>
        </authorList>
    </citation>
    <scope>NUCLEOTIDE SEQUENCE</scope>
    <source>
        <strain evidence="14">K2</strain>
    </source>
</reference>
<evidence type="ECO:0000256" key="9">
    <source>
        <dbReference type="SAM" id="Phobius"/>
    </source>
</evidence>
<evidence type="ECO:0000313" key="14">
    <source>
        <dbReference type="EMBL" id="KAK2571762.1"/>
    </source>
</evidence>
<feature type="region of interest" description="Disordered" evidence="8">
    <location>
        <begin position="3313"/>
        <end position="3361"/>
    </location>
</feature>
<feature type="transmembrane region" description="Helical" evidence="9">
    <location>
        <begin position="2625"/>
        <end position="2644"/>
    </location>
</feature>
<feature type="transmembrane region" description="Helical" evidence="9">
    <location>
        <begin position="2229"/>
        <end position="2249"/>
    </location>
</feature>
<evidence type="ECO:0000256" key="3">
    <source>
        <dbReference type="ARBA" id="ARBA00022692"/>
    </source>
</evidence>
<feature type="chain" id="PRO_5042199578" evidence="10">
    <location>
        <begin position="31"/>
        <end position="3518"/>
    </location>
</feature>
<dbReference type="PROSITE" id="PS50024">
    <property type="entry name" value="SEA"/>
    <property type="match status" value="1"/>
</dbReference>
<feature type="compositionally biased region" description="Basic residues" evidence="8">
    <location>
        <begin position="3323"/>
        <end position="3335"/>
    </location>
</feature>
<keyword evidence="3 9" id="KW-0812">Transmembrane</keyword>
<dbReference type="GO" id="GO:0016020">
    <property type="term" value="C:membrane"/>
    <property type="evidence" value="ECO:0007669"/>
    <property type="project" value="UniProtKB-SubCell"/>
</dbReference>
<dbReference type="InterPro" id="IPR002859">
    <property type="entry name" value="PKD/REJ-like"/>
</dbReference>
<dbReference type="InterPro" id="IPR014010">
    <property type="entry name" value="REJ_dom"/>
</dbReference>
<dbReference type="Pfam" id="PF08016">
    <property type="entry name" value="PKD_channel"/>
    <property type="match status" value="1"/>
</dbReference>
<dbReference type="Pfam" id="PF01477">
    <property type="entry name" value="PLAT"/>
    <property type="match status" value="1"/>
</dbReference>
<gene>
    <name evidence="14" type="ORF">P5673_003158</name>
</gene>
<dbReference type="InterPro" id="IPR000203">
    <property type="entry name" value="GPS"/>
</dbReference>
<keyword evidence="5 9" id="KW-1133">Transmembrane helix</keyword>
<dbReference type="GO" id="GO:0050982">
    <property type="term" value="P:detection of mechanical stimulus"/>
    <property type="evidence" value="ECO:0007669"/>
    <property type="project" value="TreeGrafter"/>
</dbReference>
<dbReference type="Proteomes" id="UP001249851">
    <property type="component" value="Unassembled WGS sequence"/>
</dbReference>
<comment type="similarity">
    <text evidence="2">Belongs to the polycystin family.</text>
</comment>
<feature type="domain" description="PLAT" evidence="12">
    <location>
        <begin position="2274"/>
        <end position="2394"/>
    </location>
</feature>
<evidence type="ECO:0000256" key="5">
    <source>
        <dbReference type="ARBA" id="ARBA00022989"/>
    </source>
</evidence>
<evidence type="ECO:0000256" key="7">
    <source>
        <dbReference type="PROSITE-ProRule" id="PRU00152"/>
    </source>
</evidence>
<evidence type="ECO:0000259" key="13">
    <source>
        <dbReference type="PROSITE" id="PS51111"/>
    </source>
</evidence>
<dbReference type="Pfam" id="PF02010">
    <property type="entry name" value="REJ"/>
    <property type="match status" value="1"/>
</dbReference>